<dbReference type="InterPro" id="IPR003343">
    <property type="entry name" value="Big_2"/>
</dbReference>
<sequence length="79" mass="8283">MTLNKTTLDLKVGDTETLIATVIPEDAEDKTVTFTSSNESIAKVTPKQGKVEALAEGNTTIIGTTSNGLTVECEITVSP</sequence>
<proteinExistence type="predicted"/>
<dbReference type="InterPro" id="IPR008964">
    <property type="entry name" value="Invasin/intimin_cell_adhesion"/>
</dbReference>
<accession>A0AA46YRM8</accession>
<dbReference type="RefSeq" id="WP_264308428.1">
    <property type="nucleotide sequence ID" value="NZ_CP109635.1"/>
</dbReference>
<dbReference type="EMBL" id="CP109635">
    <property type="protein sequence ID" value="UYT10722.1"/>
    <property type="molecule type" value="Genomic_DNA"/>
</dbReference>
<dbReference type="Proteomes" id="UP001164042">
    <property type="component" value="Chromosome"/>
</dbReference>
<feature type="domain" description="BIG2" evidence="1">
    <location>
        <begin position="1"/>
        <end position="74"/>
    </location>
</feature>
<evidence type="ECO:0000313" key="2">
    <source>
        <dbReference type="EMBL" id="UYT10722.1"/>
    </source>
</evidence>
<organism evidence="2 3">
    <name type="scientific">Lactococcus garvieae</name>
    <dbReference type="NCBI Taxonomy" id="1363"/>
    <lineage>
        <taxon>Bacteria</taxon>
        <taxon>Bacillati</taxon>
        <taxon>Bacillota</taxon>
        <taxon>Bacilli</taxon>
        <taxon>Lactobacillales</taxon>
        <taxon>Streptococcaceae</taxon>
        <taxon>Lactococcus</taxon>
    </lineage>
</organism>
<protein>
    <submittedName>
        <fullName evidence="2">Ig-like domain-containing protein</fullName>
    </submittedName>
</protein>
<dbReference type="SUPFAM" id="SSF49373">
    <property type="entry name" value="Invasin/intimin cell-adhesion fragments"/>
    <property type="match status" value="1"/>
</dbReference>
<gene>
    <name evidence="2" type="ORF">OF801_01930</name>
</gene>
<dbReference type="AlphaFoldDB" id="A0AA46YRM8"/>
<reference evidence="2" key="1">
    <citation type="submission" date="2022-10" db="EMBL/GenBank/DDBJ databases">
        <title>Genome assembly of Lactococcus garvieae isolates from cricket gut.</title>
        <authorList>
            <person name="Luecke A.R."/>
            <person name="Brown A.M.V."/>
            <person name="Wakeman C.A."/>
        </authorList>
    </citation>
    <scope>NUCLEOTIDE SEQUENCE</scope>
    <source>
        <strain evidence="2">Alexii-11_2</strain>
    </source>
</reference>
<evidence type="ECO:0000259" key="1">
    <source>
        <dbReference type="SMART" id="SM00635"/>
    </source>
</evidence>
<dbReference type="SMART" id="SM00635">
    <property type="entry name" value="BID_2"/>
    <property type="match status" value="1"/>
</dbReference>
<name>A0AA46YRM8_9LACT</name>
<dbReference type="Gene3D" id="2.60.40.1080">
    <property type="match status" value="1"/>
</dbReference>
<evidence type="ECO:0000313" key="3">
    <source>
        <dbReference type="Proteomes" id="UP001164042"/>
    </source>
</evidence>
<dbReference type="Pfam" id="PF02368">
    <property type="entry name" value="Big_2"/>
    <property type="match status" value="1"/>
</dbReference>